<accession>A0A5K7YQ03</accession>
<dbReference type="InterPro" id="IPR012652">
    <property type="entry name" value="ThiW"/>
</dbReference>
<name>A0A5K7YQ03_9BACT</name>
<evidence type="ECO:0000313" key="3">
    <source>
        <dbReference type="Proteomes" id="UP000427906"/>
    </source>
</evidence>
<keyword evidence="1" id="KW-0472">Membrane</keyword>
<dbReference type="Proteomes" id="UP000427906">
    <property type="component" value="Chromosome"/>
</dbReference>
<dbReference type="AlphaFoldDB" id="A0A5K7YQ03"/>
<organism evidence="2 3">
    <name type="scientific">Desulfosarcina alkanivorans</name>
    <dbReference type="NCBI Taxonomy" id="571177"/>
    <lineage>
        <taxon>Bacteria</taxon>
        <taxon>Pseudomonadati</taxon>
        <taxon>Thermodesulfobacteriota</taxon>
        <taxon>Desulfobacteria</taxon>
        <taxon>Desulfobacterales</taxon>
        <taxon>Desulfosarcinaceae</taxon>
        <taxon>Desulfosarcina</taxon>
    </lineage>
</organism>
<protein>
    <recommendedName>
        <fullName evidence="4">Energy coupling factor transporter S component ThiW</fullName>
    </recommendedName>
</protein>
<keyword evidence="3" id="KW-1185">Reference proteome</keyword>
<dbReference type="NCBIfam" id="TIGR02359">
    <property type="entry name" value="thiW"/>
    <property type="match status" value="1"/>
</dbReference>
<feature type="transmembrane region" description="Helical" evidence="1">
    <location>
        <begin position="75"/>
        <end position="97"/>
    </location>
</feature>
<evidence type="ECO:0000256" key="1">
    <source>
        <dbReference type="SAM" id="Phobius"/>
    </source>
</evidence>
<feature type="transmembrane region" description="Helical" evidence="1">
    <location>
        <begin position="14"/>
        <end position="36"/>
    </location>
</feature>
<keyword evidence="1" id="KW-1133">Transmembrane helix</keyword>
<dbReference type="OrthoDB" id="5516776at2"/>
<reference evidence="2 3" key="1">
    <citation type="submission" date="2019-11" db="EMBL/GenBank/DDBJ databases">
        <title>Comparative genomics of hydrocarbon-degrading Desulfosarcina strains.</title>
        <authorList>
            <person name="Watanabe M."/>
            <person name="Kojima H."/>
            <person name="Fukui M."/>
        </authorList>
    </citation>
    <scope>NUCLEOTIDE SEQUENCE [LARGE SCALE GENOMIC DNA]</scope>
    <source>
        <strain evidence="2 3">PL12</strain>
    </source>
</reference>
<sequence>MSPGRSTRNTRKTAYAVVLVAMGVALAPYTSFPIGIAKVNPTQHFVNVLAATLLGPWWAILTAAVIAVLRNAMGVGTLLAFPGGMIGAFLAGIAFRAVRRTWASAAGEILGTGGIAPVVSALLVAPSLMGKSIPLMALVPSFLCSTVAGALLGILALRLLQRADIVHL</sequence>
<dbReference type="EMBL" id="AP021874">
    <property type="protein sequence ID" value="BBO71336.1"/>
    <property type="molecule type" value="Genomic_DNA"/>
</dbReference>
<evidence type="ECO:0008006" key="4">
    <source>
        <dbReference type="Google" id="ProtNLM"/>
    </source>
</evidence>
<evidence type="ECO:0000313" key="2">
    <source>
        <dbReference type="EMBL" id="BBO71336.1"/>
    </source>
</evidence>
<feature type="transmembrane region" description="Helical" evidence="1">
    <location>
        <begin position="48"/>
        <end position="69"/>
    </location>
</feature>
<proteinExistence type="predicted"/>
<dbReference type="Gene3D" id="1.10.1760.20">
    <property type="match status" value="1"/>
</dbReference>
<feature type="transmembrane region" description="Helical" evidence="1">
    <location>
        <begin position="135"/>
        <end position="160"/>
    </location>
</feature>
<dbReference type="Pfam" id="PF09512">
    <property type="entry name" value="ThiW"/>
    <property type="match status" value="1"/>
</dbReference>
<keyword evidence="1" id="KW-0812">Transmembrane</keyword>
<feature type="transmembrane region" description="Helical" evidence="1">
    <location>
        <begin position="109"/>
        <end position="129"/>
    </location>
</feature>
<dbReference type="PIRSF" id="PIRSF024534">
    <property type="entry name" value="ThiW"/>
    <property type="match status" value="1"/>
</dbReference>
<dbReference type="KEGG" id="dalk:DSCA_52660"/>
<gene>
    <name evidence="2" type="ORF">DSCA_52660</name>
</gene>